<dbReference type="EnsemblPlants" id="OB01G28400.1">
    <property type="protein sequence ID" value="OB01G28400.1"/>
    <property type="gene ID" value="OB01G28400"/>
</dbReference>
<accession>J3L0T4</accession>
<name>J3L0T4_ORYBR</name>
<protein>
    <submittedName>
        <fullName evidence="2">Uncharacterized protein</fullName>
    </submittedName>
</protein>
<reference evidence="2" key="1">
    <citation type="journal article" date="2013" name="Nat. Commun.">
        <title>Whole-genome sequencing of Oryza brachyantha reveals mechanisms underlying Oryza genome evolution.</title>
        <authorList>
            <person name="Chen J."/>
            <person name="Huang Q."/>
            <person name="Gao D."/>
            <person name="Wang J."/>
            <person name="Lang Y."/>
            <person name="Liu T."/>
            <person name="Li B."/>
            <person name="Bai Z."/>
            <person name="Luis Goicoechea J."/>
            <person name="Liang C."/>
            <person name="Chen C."/>
            <person name="Zhang W."/>
            <person name="Sun S."/>
            <person name="Liao Y."/>
            <person name="Zhang X."/>
            <person name="Yang L."/>
            <person name="Song C."/>
            <person name="Wang M."/>
            <person name="Shi J."/>
            <person name="Liu G."/>
            <person name="Liu J."/>
            <person name="Zhou H."/>
            <person name="Zhou W."/>
            <person name="Yu Q."/>
            <person name="An N."/>
            <person name="Chen Y."/>
            <person name="Cai Q."/>
            <person name="Wang B."/>
            <person name="Liu B."/>
            <person name="Min J."/>
            <person name="Huang Y."/>
            <person name="Wu H."/>
            <person name="Li Z."/>
            <person name="Zhang Y."/>
            <person name="Yin Y."/>
            <person name="Song W."/>
            <person name="Jiang J."/>
            <person name="Jackson S.A."/>
            <person name="Wing R.A."/>
            <person name="Wang J."/>
            <person name="Chen M."/>
        </authorList>
    </citation>
    <scope>NUCLEOTIDE SEQUENCE [LARGE SCALE GENOMIC DNA]</scope>
    <source>
        <strain evidence="2">cv. IRGC 101232</strain>
    </source>
</reference>
<evidence type="ECO:0000313" key="3">
    <source>
        <dbReference type="Proteomes" id="UP000006038"/>
    </source>
</evidence>
<dbReference type="AlphaFoldDB" id="J3L0T4"/>
<evidence type="ECO:0000256" key="1">
    <source>
        <dbReference type="SAM" id="MobiDB-lite"/>
    </source>
</evidence>
<reference evidence="2" key="2">
    <citation type="submission" date="2013-04" db="UniProtKB">
        <authorList>
            <consortium name="EnsemblPlants"/>
        </authorList>
    </citation>
    <scope>IDENTIFICATION</scope>
</reference>
<sequence length="219" mass="23842">MPRKPPATRVALSPDPPRARTSSPPRGRTPLSSLEEGSPEEIPGAVPQLTEWGEGAAQPFRLSWEASIGCLNPSLFRCKIPSSMNVEFSHRHTQGDREGPSGGDRLKSVEATRDQFDSMAQAVFRVLESLETGPSSGPTDDVLKKLRVVPTCMLEEMRDSAKATACQAFTIVKSLYPRVDIATAIEGFATDCNAKNALERMNDAREATDGVVRTMDLQQ</sequence>
<dbReference type="HOGENOM" id="CLU_1216383_0_0_1"/>
<keyword evidence="3" id="KW-1185">Reference proteome</keyword>
<organism evidence="2">
    <name type="scientific">Oryza brachyantha</name>
    <name type="common">malo sina</name>
    <dbReference type="NCBI Taxonomy" id="4533"/>
    <lineage>
        <taxon>Eukaryota</taxon>
        <taxon>Viridiplantae</taxon>
        <taxon>Streptophyta</taxon>
        <taxon>Embryophyta</taxon>
        <taxon>Tracheophyta</taxon>
        <taxon>Spermatophyta</taxon>
        <taxon>Magnoliopsida</taxon>
        <taxon>Liliopsida</taxon>
        <taxon>Poales</taxon>
        <taxon>Poaceae</taxon>
        <taxon>BOP clade</taxon>
        <taxon>Oryzoideae</taxon>
        <taxon>Oryzeae</taxon>
        <taxon>Oryzinae</taxon>
        <taxon>Oryza</taxon>
    </lineage>
</organism>
<proteinExistence type="predicted"/>
<feature type="compositionally biased region" description="Low complexity" evidence="1">
    <location>
        <begin position="30"/>
        <end position="44"/>
    </location>
</feature>
<dbReference type="Gramene" id="OB01G28400.1">
    <property type="protein sequence ID" value="OB01G28400.1"/>
    <property type="gene ID" value="OB01G28400"/>
</dbReference>
<feature type="region of interest" description="Disordered" evidence="1">
    <location>
        <begin position="1"/>
        <end position="46"/>
    </location>
</feature>
<dbReference type="Proteomes" id="UP000006038">
    <property type="component" value="Chromosome 1"/>
</dbReference>
<evidence type="ECO:0000313" key="2">
    <source>
        <dbReference type="EnsemblPlants" id="OB01G28400.1"/>
    </source>
</evidence>